<comment type="caution">
    <text evidence="1">The sequence shown here is derived from an EMBL/GenBank/DDBJ whole genome shotgun (WGS) entry which is preliminary data.</text>
</comment>
<proteinExistence type="predicted"/>
<keyword evidence="2" id="KW-1185">Reference proteome</keyword>
<protein>
    <submittedName>
        <fullName evidence="1">Uncharacterized protein</fullName>
    </submittedName>
</protein>
<reference evidence="1" key="2">
    <citation type="submission" date="2020-06" db="EMBL/GenBank/DDBJ databases">
        <title>Helianthus annuus Genome sequencing and assembly Release 2.</title>
        <authorList>
            <person name="Gouzy J."/>
            <person name="Langlade N."/>
            <person name="Munos S."/>
        </authorList>
    </citation>
    <scope>NUCLEOTIDE SEQUENCE</scope>
    <source>
        <tissue evidence="1">Leaves</tissue>
    </source>
</reference>
<accession>A0A9K3E898</accession>
<sequence>MGIPMMPCKKMLNKEESFAMWFGSSRLMNKRQASSKANNIHGGSIASGKSIGTKIRQHHLPHPLCFLAMTRNQTLPEKLPQRIRPPHGHQLVLVPKQELVTRRTTQHSHTVAKQRRLEHLRTSVFLNPFLIESLGNSI</sequence>
<name>A0A9K3E898_HELAN</name>
<dbReference type="Gramene" id="mRNA:HanXRQr2_Chr14g0637431">
    <property type="protein sequence ID" value="mRNA:HanXRQr2_Chr14g0637431"/>
    <property type="gene ID" value="HanXRQr2_Chr14g0637431"/>
</dbReference>
<dbReference type="AlphaFoldDB" id="A0A9K3E898"/>
<dbReference type="Proteomes" id="UP000215914">
    <property type="component" value="Unassembled WGS sequence"/>
</dbReference>
<evidence type="ECO:0000313" key="1">
    <source>
        <dbReference type="EMBL" id="KAF5768524.1"/>
    </source>
</evidence>
<dbReference type="EMBL" id="MNCJ02000329">
    <property type="protein sequence ID" value="KAF5768524.1"/>
    <property type="molecule type" value="Genomic_DNA"/>
</dbReference>
<organism evidence="1 2">
    <name type="scientific">Helianthus annuus</name>
    <name type="common">Common sunflower</name>
    <dbReference type="NCBI Taxonomy" id="4232"/>
    <lineage>
        <taxon>Eukaryota</taxon>
        <taxon>Viridiplantae</taxon>
        <taxon>Streptophyta</taxon>
        <taxon>Embryophyta</taxon>
        <taxon>Tracheophyta</taxon>
        <taxon>Spermatophyta</taxon>
        <taxon>Magnoliopsida</taxon>
        <taxon>eudicotyledons</taxon>
        <taxon>Gunneridae</taxon>
        <taxon>Pentapetalae</taxon>
        <taxon>asterids</taxon>
        <taxon>campanulids</taxon>
        <taxon>Asterales</taxon>
        <taxon>Asteraceae</taxon>
        <taxon>Asteroideae</taxon>
        <taxon>Heliantheae alliance</taxon>
        <taxon>Heliantheae</taxon>
        <taxon>Helianthus</taxon>
    </lineage>
</organism>
<reference evidence="1" key="1">
    <citation type="journal article" date="2017" name="Nature">
        <title>The sunflower genome provides insights into oil metabolism, flowering and Asterid evolution.</title>
        <authorList>
            <person name="Badouin H."/>
            <person name="Gouzy J."/>
            <person name="Grassa C.J."/>
            <person name="Murat F."/>
            <person name="Staton S.E."/>
            <person name="Cottret L."/>
            <person name="Lelandais-Briere C."/>
            <person name="Owens G.L."/>
            <person name="Carrere S."/>
            <person name="Mayjonade B."/>
            <person name="Legrand L."/>
            <person name="Gill N."/>
            <person name="Kane N.C."/>
            <person name="Bowers J.E."/>
            <person name="Hubner S."/>
            <person name="Bellec A."/>
            <person name="Berard A."/>
            <person name="Berges H."/>
            <person name="Blanchet N."/>
            <person name="Boniface M.C."/>
            <person name="Brunel D."/>
            <person name="Catrice O."/>
            <person name="Chaidir N."/>
            <person name="Claudel C."/>
            <person name="Donnadieu C."/>
            <person name="Faraut T."/>
            <person name="Fievet G."/>
            <person name="Helmstetter N."/>
            <person name="King M."/>
            <person name="Knapp S.J."/>
            <person name="Lai Z."/>
            <person name="Le Paslier M.C."/>
            <person name="Lippi Y."/>
            <person name="Lorenzon L."/>
            <person name="Mandel J.R."/>
            <person name="Marage G."/>
            <person name="Marchand G."/>
            <person name="Marquand E."/>
            <person name="Bret-Mestries E."/>
            <person name="Morien E."/>
            <person name="Nambeesan S."/>
            <person name="Nguyen T."/>
            <person name="Pegot-Espagnet P."/>
            <person name="Pouilly N."/>
            <person name="Raftis F."/>
            <person name="Sallet E."/>
            <person name="Schiex T."/>
            <person name="Thomas J."/>
            <person name="Vandecasteele C."/>
            <person name="Vares D."/>
            <person name="Vear F."/>
            <person name="Vautrin S."/>
            <person name="Crespi M."/>
            <person name="Mangin B."/>
            <person name="Burke J.M."/>
            <person name="Salse J."/>
            <person name="Munos S."/>
            <person name="Vincourt P."/>
            <person name="Rieseberg L.H."/>
            <person name="Langlade N.B."/>
        </authorList>
    </citation>
    <scope>NUCLEOTIDE SEQUENCE</scope>
    <source>
        <tissue evidence="1">Leaves</tissue>
    </source>
</reference>
<evidence type="ECO:0000313" key="2">
    <source>
        <dbReference type="Proteomes" id="UP000215914"/>
    </source>
</evidence>
<gene>
    <name evidence="1" type="ORF">HanXRQr2_Chr14g0637431</name>
</gene>